<dbReference type="PIRSF" id="PIRSF000161">
    <property type="entry name" value="DHPR"/>
    <property type="match status" value="1"/>
</dbReference>
<dbReference type="GO" id="GO:0005829">
    <property type="term" value="C:cytosol"/>
    <property type="evidence" value="ECO:0007669"/>
    <property type="project" value="TreeGrafter"/>
</dbReference>
<sequence>MQSRILVNGAFGKMGSLASETLNNHPKFHLVAKLGRQDDLAGAIVAHKAEIVLDLTTAESVFENALTIISQNAHPVIGTSGLTGSQIEHLQALCQEKGLGGIIVPNFSIAAVLMMRFASIAARYFPEAEIIEAHHQQKLDAPSGTALKTADLIADARYREKKQLRLKELLPGARGAIHRDVSVHSIRLPGFLARQEVIFGQPGETLTITHNSIDRASFMPGVILACLRVKELERLYYGLEHLLDD</sequence>
<feature type="domain" description="Dihydrodipicolinate reductase N-terminal" evidence="14">
    <location>
        <begin position="4"/>
        <end position="107"/>
    </location>
</feature>
<keyword evidence="8 13" id="KW-0457">Lysine biosynthesis</keyword>
<evidence type="ECO:0000256" key="7">
    <source>
        <dbReference type="ARBA" id="ARBA00023027"/>
    </source>
</evidence>
<dbReference type="STRING" id="45068.Llon_1781"/>
<comment type="caution">
    <text evidence="16">The sequence shown here is derived from an EMBL/GenBank/DDBJ whole genome shotgun (WGS) entry which is preliminary data.</text>
</comment>
<keyword evidence="17" id="KW-1185">Reference proteome</keyword>
<dbReference type="GO" id="GO:0016726">
    <property type="term" value="F:oxidoreductase activity, acting on CH or CH2 groups, NAD or NADP as acceptor"/>
    <property type="evidence" value="ECO:0007669"/>
    <property type="project" value="UniProtKB-UniRule"/>
</dbReference>
<keyword evidence="5 13" id="KW-0220">Diaminopimelate biosynthesis</keyword>
<keyword evidence="4 13" id="KW-0521">NADP</keyword>
<evidence type="ECO:0000259" key="15">
    <source>
        <dbReference type="Pfam" id="PF05173"/>
    </source>
</evidence>
<feature type="binding site" evidence="13">
    <location>
        <begin position="78"/>
        <end position="80"/>
    </location>
    <ligand>
        <name>NAD(+)</name>
        <dbReference type="ChEBI" id="CHEBI:57540"/>
    </ligand>
</feature>
<organism evidence="16 17">
    <name type="scientific">Legionella londiniensis</name>
    <dbReference type="NCBI Taxonomy" id="45068"/>
    <lineage>
        <taxon>Bacteria</taxon>
        <taxon>Pseudomonadati</taxon>
        <taxon>Pseudomonadota</taxon>
        <taxon>Gammaproteobacteria</taxon>
        <taxon>Legionellales</taxon>
        <taxon>Legionellaceae</taxon>
        <taxon>Legionella</taxon>
    </lineage>
</organism>
<dbReference type="EMBL" id="LNYK01000030">
    <property type="protein sequence ID" value="KTD20160.1"/>
    <property type="molecule type" value="Genomic_DNA"/>
</dbReference>
<evidence type="ECO:0000256" key="10">
    <source>
        <dbReference type="ARBA" id="ARBA00038983"/>
    </source>
</evidence>
<dbReference type="PROSITE" id="PS01298">
    <property type="entry name" value="DAPB"/>
    <property type="match status" value="1"/>
</dbReference>
<comment type="catalytic activity">
    <reaction evidence="11 13">
        <text>(S)-2,3,4,5-tetrahydrodipicolinate + NADP(+) + H2O = (2S,4S)-4-hydroxy-2,3,4,5-tetrahydrodipicolinate + NADPH + H(+)</text>
        <dbReference type="Rhea" id="RHEA:35331"/>
        <dbReference type="ChEBI" id="CHEBI:15377"/>
        <dbReference type="ChEBI" id="CHEBI:15378"/>
        <dbReference type="ChEBI" id="CHEBI:16845"/>
        <dbReference type="ChEBI" id="CHEBI:57783"/>
        <dbReference type="ChEBI" id="CHEBI:58349"/>
        <dbReference type="ChEBI" id="CHEBI:67139"/>
        <dbReference type="EC" id="1.17.1.8"/>
    </reaction>
</comment>
<dbReference type="EC" id="1.17.1.8" evidence="10 13"/>
<evidence type="ECO:0000256" key="12">
    <source>
        <dbReference type="ARBA" id="ARBA00049396"/>
    </source>
</evidence>
<comment type="pathway">
    <text evidence="9 13">Amino-acid biosynthesis; L-lysine biosynthesis via DAP pathway; (S)-tetrahydrodipicolinate from L-aspartate: step 4/4.</text>
</comment>
<dbReference type="InterPro" id="IPR022664">
    <property type="entry name" value="DapB_N_CS"/>
</dbReference>
<dbReference type="GO" id="GO:0009089">
    <property type="term" value="P:lysine biosynthetic process via diaminopimelate"/>
    <property type="evidence" value="ECO:0007669"/>
    <property type="project" value="UniProtKB-UniRule"/>
</dbReference>
<dbReference type="FunFam" id="3.30.360.10:FF:000009">
    <property type="entry name" value="4-hydroxy-tetrahydrodipicolinate reductase"/>
    <property type="match status" value="1"/>
</dbReference>
<dbReference type="GO" id="GO:0051287">
    <property type="term" value="F:NAD binding"/>
    <property type="evidence" value="ECO:0007669"/>
    <property type="project" value="UniProtKB-UniRule"/>
</dbReference>
<dbReference type="GO" id="GO:0019877">
    <property type="term" value="P:diaminopimelate biosynthetic process"/>
    <property type="evidence" value="ECO:0007669"/>
    <property type="project" value="UniProtKB-UniRule"/>
</dbReference>
<evidence type="ECO:0000256" key="2">
    <source>
        <dbReference type="ARBA" id="ARBA00022490"/>
    </source>
</evidence>
<proteinExistence type="inferred from homology"/>
<dbReference type="InterPro" id="IPR000846">
    <property type="entry name" value="DapB_N"/>
</dbReference>
<evidence type="ECO:0000256" key="8">
    <source>
        <dbReference type="ARBA" id="ARBA00023154"/>
    </source>
</evidence>
<dbReference type="UniPathway" id="UPA00034">
    <property type="reaction ID" value="UER00018"/>
</dbReference>
<comment type="catalytic activity">
    <reaction evidence="12 13">
        <text>(S)-2,3,4,5-tetrahydrodipicolinate + NAD(+) + H2O = (2S,4S)-4-hydroxy-2,3,4,5-tetrahydrodipicolinate + NADH + H(+)</text>
        <dbReference type="Rhea" id="RHEA:35323"/>
        <dbReference type="ChEBI" id="CHEBI:15377"/>
        <dbReference type="ChEBI" id="CHEBI:15378"/>
        <dbReference type="ChEBI" id="CHEBI:16845"/>
        <dbReference type="ChEBI" id="CHEBI:57540"/>
        <dbReference type="ChEBI" id="CHEBI:57945"/>
        <dbReference type="ChEBI" id="CHEBI:67139"/>
        <dbReference type="EC" id="1.17.1.8"/>
    </reaction>
</comment>
<dbReference type="PATRIC" id="fig|45068.5.peg.1936"/>
<dbReference type="RefSeq" id="WP_058529767.1">
    <property type="nucleotide sequence ID" value="NZ_CAAAHZ010000009.1"/>
</dbReference>
<accession>A0A0W0VJ95</accession>
<evidence type="ECO:0000256" key="1">
    <source>
        <dbReference type="ARBA" id="ARBA00006642"/>
    </source>
</evidence>
<dbReference type="SUPFAM" id="SSF51735">
    <property type="entry name" value="NAD(P)-binding Rossmann-fold domains"/>
    <property type="match status" value="1"/>
</dbReference>
<keyword evidence="6 13" id="KW-0560">Oxidoreductase</keyword>
<evidence type="ECO:0000256" key="3">
    <source>
        <dbReference type="ARBA" id="ARBA00022605"/>
    </source>
</evidence>
<dbReference type="Pfam" id="PF05173">
    <property type="entry name" value="DapB_C"/>
    <property type="match status" value="1"/>
</dbReference>
<feature type="active site" description="Proton donor/acceptor" evidence="13">
    <location>
        <position position="134"/>
    </location>
</feature>
<dbReference type="GO" id="GO:0008839">
    <property type="term" value="F:4-hydroxy-tetrahydrodipicolinate reductase"/>
    <property type="evidence" value="ECO:0007669"/>
    <property type="project" value="UniProtKB-UniRule"/>
</dbReference>
<gene>
    <name evidence="13 16" type="primary">dapB</name>
    <name evidence="16" type="ORF">Llon_1781</name>
</gene>
<comment type="similarity">
    <text evidence="1 13">Belongs to the DapB family.</text>
</comment>
<comment type="subunit">
    <text evidence="13">Homotetramer.</text>
</comment>
<evidence type="ECO:0000256" key="6">
    <source>
        <dbReference type="ARBA" id="ARBA00023002"/>
    </source>
</evidence>
<feature type="binding site" evidence="13">
    <location>
        <begin position="9"/>
        <end position="14"/>
    </location>
    <ligand>
        <name>NAD(+)</name>
        <dbReference type="ChEBI" id="CHEBI:57540"/>
    </ligand>
</feature>
<feature type="binding site" evidence="13">
    <location>
        <begin position="104"/>
        <end position="107"/>
    </location>
    <ligand>
        <name>NAD(+)</name>
        <dbReference type="ChEBI" id="CHEBI:57540"/>
    </ligand>
</feature>
<evidence type="ECO:0000256" key="13">
    <source>
        <dbReference type="HAMAP-Rule" id="MF_00102"/>
    </source>
</evidence>
<feature type="binding site" evidence="13">
    <location>
        <begin position="144"/>
        <end position="145"/>
    </location>
    <ligand>
        <name>(S)-2,3,4,5-tetrahydrodipicolinate</name>
        <dbReference type="ChEBI" id="CHEBI:16845"/>
    </ligand>
</feature>
<comment type="function">
    <text evidence="13">Catalyzes the conversion of 4-hydroxy-tetrahydrodipicolinate (HTPA) to tetrahydrodipicolinate.</text>
</comment>
<evidence type="ECO:0000313" key="17">
    <source>
        <dbReference type="Proteomes" id="UP000054997"/>
    </source>
</evidence>
<protein>
    <recommendedName>
        <fullName evidence="10 13">4-hydroxy-tetrahydrodipicolinate reductase</fullName>
        <shortName evidence="13">HTPA reductase</shortName>
        <ecNumber evidence="10 13">1.17.1.8</ecNumber>
    </recommendedName>
</protein>
<comment type="subcellular location">
    <subcellularLocation>
        <location evidence="13">Cytoplasm</location>
    </subcellularLocation>
</comment>
<dbReference type="PANTHER" id="PTHR20836:SF0">
    <property type="entry name" value="4-HYDROXY-TETRAHYDRODIPICOLINATE REDUCTASE 1, CHLOROPLASTIC-RELATED"/>
    <property type="match status" value="1"/>
</dbReference>
<evidence type="ECO:0000256" key="5">
    <source>
        <dbReference type="ARBA" id="ARBA00022915"/>
    </source>
</evidence>
<feature type="active site" description="Proton donor" evidence="13">
    <location>
        <position position="138"/>
    </location>
</feature>
<feature type="binding site" evidence="13">
    <location>
        <position position="36"/>
    </location>
    <ligand>
        <name>NADP(+)</name>
        <dbReference type="ChEBI" id="CHEBI:58349"/>
    </ligand>
</feature>
<feature type="domain" description="Dihydrodipicolinate reductase C-terminal" evidence="15">
    <location>
        <begin position="111"/>
        <end position="243"/>
    </location>
</feature>
<dbReference type="InterPro" id="IPR036291">
    <property type="entry name" value="NAD(P)-bd_dom_sf"/>
</dbReference>
<comment type="caution">
    <text evidence="13">Was originally thought to be a dihydrodipicolinate reductase (DHDPR), catalyzing the conversion of dihydrodipicolinate to tetrahydrodipicolinate. However, it was shown in E.coli that the substrate of the enzymatic reaction is not dihydrodipicolinate (DHDP) but in fact (2S,4S)-4-hydroxy-2,3,4,5-tetrahydrodipicolinic acid (HTPA), the product released by the DapA-catalyzed reaction.</text>
</comment>
<dbReference type="InterPro" id="IPR022663">
    <property type="entry name" value="DapB_C"/>
</dbReference>
<evidence type="ECO:0000259" key="14">
    <source>
        <dbReference type="Pfam" id="PF01113"/>
    </source>
</evidence>
<dbReference type="Gene3D" id="3.30.360.10">
    <property type="entry name" value="Dihydrodipicolinate Reductase, domain 2"/>
    <property type="match status" value="1"/>
</dbReference>
<dbReference type="PANTHER" id="PTHR20836">
    <property type="entry name" value="DIHYDRODIPICOLINATE REDUCTASE"/>
    <property type="match status" value="1"/>
</dbReference>
<name>A0A0W0VJ95_9GAMM</name>
<dbReference type="Pfam" id="PF01113">
    <property type="entry name" value="DapB_N"/>
    <property type="match status" value="1"/>
</dbReference>
<feature type="binding site" evidence="13">
    <location>
        <position position="135"/>
    </location>
    <ligand>
        <name>(S)-2,3,4,5-tetrahydrodipicolinate</name>
        <dbReference type="ChEBI" id="CHEBI:16845"/>
    </ligand>
</feature>
<dbReference type="OrthoDB" id="9790352at2"/>
<dbReference type="SUPFAM" id="SSF55347">
    <property type="entry name" value="Glyceraldehyde-3-phosphate dehydrogenase-like, C-terminal domain"/>
    <property type="match status" value="1"/>
</dbReference>
<evidence type="ECO:0000313" key="16">
    <source>
        <dbReference type="EMBL" id="KTD20160.1"/>
    </source>
</evidence>
<reference evidence="16 17" key="1">
    <citation type="submission" date="2015-11" db="EMBL/GenBank/DDBJ databases">
        <title>Genomic analysis of 38 Legionella species identifies large and diverse effector repertoires.</title>
        <authorList>
            <person name="Burstein D."/>
            <person name="Amaro F."/>
            <person name="Zusman T."/>
            <person name="Lifshitz Z."/>
            <person name="Cohen O."/>
            <person name="Gilbert J.A."/>
            <person name="Pupko T."/>
            <person name="Shuman H.A."/>
            <person name="Segal G."/>
        </authorList>
    </citation>
    <scope>NUCLEOTIDE SEQUENCE [LARGE SCALE GENOMIC DNA]</scope>
    <source>
        <strain evidence="16 17">ATCC 49505</strain>
    </source>
</reference>
<dbReference type="InterPro" id="IPR023940">
    <property type="entry name" value="DHDPR_bac"/>
</dbReference>
<dbReference type="GO" id="GO:0050661">
    <property type="term" value="F:NADP binding"/>
    <property type="evidence" value="ECO:0007669"/>
    <property type="project" value="UniProtKB-UniRule"/>
</dbReference>
<evidence type="ECO:0000256" key="4">
    <source>
        <dbReference type="ARBA" id="ARBA00022857"/>
    </source>
</evidence>
<dbReference type="AlphaFoldDB" id="A0A0W0VJ95"/>
<keyword evidence="7 13" id="KW-0520">NAD</keyword>
<dbReference type="Proteomes" id="UP000054997">
    <property type="component" value="Unassembled WGS sequence"/>
</dbReference>
<dbReference type="NCBIfam" id="TIGR00036">
    <property type="entry name" value="dapB"/>
    <property type="match status" value="1"/>
</dbReference>
<dbReference type="HAMAP" id="MF_00102">
    <property type="entry name" value="DapB"/>
    <property type="match status" value="1"/>
</dbReference>
<keyword evidence="3 13" id="KW-0028">Amino-acid biosynthesis</keyword>
<evidence type="ECO:0000256" key="11">
    <source>
        <dbReference type="ARBA" id="ARBA00049080"/>
    </source>
</evidence>
<evidence type="ECO:0000256" key="9">
    <source>
        <dbReference type="ARBA" id="ARBA00037922"/>
    </source>
</evidence>
<dbReference type="CDD" id="cd02274">
    <property type="entry name" value="DHDPR_N"/>
    <property type="match status" value="1"/>
</dbReference>
<comment type="caution">
    <text evidence="13">Lacks conserved residue(s) required for the propagation of feature annotation.</text>
</comment>
<dbReference type="Gene3D" id="3.40.50.720">
    <property type="entry name" value="NAD(P)-binding Rossmann-like Domain"/>
    <property type="match status" value="1"/>
</dbReference>
<keyword evidence="2 13" id="KW-0963">Cytoplasm</keyword>